<dbReference type="Proteomes" id="UP000271162">
    <property type="component" value="Unassembled WGS sequence"/>
</dbReference>
<dbReference type="InterPro" id="IPR031312">
    <property type="entry name" value="Na/sul_symport_CS"/>
</dbReference>
<dbReference type="GO" id="GO:0015137">
    <property type="term" value="F:citrate transmembrane transporter activity"/>
    <property type="evidence" value="ECO:0007669"/>
    <property type="project" value="TreeGrafter"/>
</dbReference>
<feature type="transmembrane region" description="Helical" evidence="8">
    <location>
        <begin position="54"/>
        <end position="76"/>
    </location>
</feature>
<dbReference type="PROSITE" id="PS01271">
    <property type="entry name" value="NA_SULFATE"/>
    <property type="match status" value="2"/>
</dbReference>
<evidence type="ECO:0000313" key="10">
    <source>
        <dbReference type="Proteomes" id="UP000271162"/>
    </source>
</evidence>
<feature type="transmembrane region" description="Helical" evidence="8">
    <location>
        <begin position="405"/>
        <end position="421"/>
    </location>
</feature>
<keyword evidence="6 8" id="KW-0472">Membrane</keyword>
<feature type="transmembrane region" description="Helical" evidence="8">
    <location>
        <begin position="14"/>
        <end position="33"/>
    </location>
</feature>
<evidence type="ECO:0000256" key="4">
    <source>
        <dbReference type="ARBA" id="ARBA00022692"/>
    </source>
</evidence>
<dbReference type="GO" id="GO:0015141">
    <property type="term" value="F:succinate transmembrane transporter activity"/>
    <property type="evidence" value="ECO:0007669"/>
    <property type="project" value="TreeGrafter"/>
</dbReference>
<keyword evidence="3" id="KW-0813">Transport</keyword>
<feature type="transmembrane region" description="Helical" evidence="8">
    <location>
        <begin position="720"/>
        <end position="742"/>
    </location>
</feature>
<evidence type="ECO:0000256" key="6">
    <source>
        <dbReference type="ARBA" id="ARBA00023136"/>
    </source>
</evidence>
<feature type="transmembrane region" description="Helical" evidence="8">
    <location>
        <begin position="141"/>
        <end position="160"/>
    </location>
</feature>
<feature type="region of interest" description="Disordered" evidence="7">
    <location>
        <begin position="638"/>
        <end position="667"/>
    </location>
</feature>
<dbReference type="OMA" id="AYCILLM"/>
<feature type="compositionally biased region" description="Polar residues" evidence="7">
    <location>
        <begin position="638"/>
        <end position="655"/>
    </location>
</feature>
<reference evidence="11" key="1">
    <citation type="submission" date="2016-04" db="UniProtKB">
        <authorList>
            <consortium name="WormBaseParasite"/>
        </authorList>
    </citation>
    <scope>IDENTIFICATION</scope>
</reference>
<feature type="transmembrane region" description="Helical" evidence="8">
    <location>
        <begin position="530"/>
        <end position="550"/>
    </location>
</feature>
<keyword evidence="10" id="KW-1185">Reference proteome</keyword>
<feature type="transmembrane region" description="Helical" evidence="8">
    <location>
        <begin position="988"/>
        <end position="1009"/>
    </location>
</feature>
<evidence type="ECO:0000256" key="5">
    <source>
        <dbReference type="ARBA" id="ARBA00022989"/>
    </source>
</evidence>
<dbReference type="PANTHER" id="PTHR10283:SF77">
    <property type="entry name" value="PROTEIN CBG18085"/>
    <property type="match status" value="1"/>
</dbReference>
<comment type="similarity">
    <text evidence="2">Belongs to the SLC13A/DASS transporter (TC 2.A.47) family. NADC subfamily.</text>
</comment>
<dbReference type="AlphaFoldDB" id="A0A158QZ87"/>
<dbReference type="EMBL" id="UYSL01020187">
    <property type="protein sequence ID" value="VDL73330.1"/>
    <property type="molecule type" value="Genomic_DNA"/>
</dbReference>
<evidence type="ECO:0000256" key="2">
    <source>
        <dbReference type="ARBA" id="ARBA00006772"/>
    </source>
</evidence>
<proteinExistence type="inferred from homology"/>
<name>A0A158QZ87_NIPBR</name>
<dbReference type="STRING" id="27835.A0A158QZ87"/>
<evidence type="ECO:0000256" key="8">
    <source>
        <dbReference type="SAM" id="Phobius"/>
    </source>
</evidence>
<dbReference type="Pfam" id="PF00939">
    <property type="entry name" value="Na_sulph_symp"/>
    <property type="match status" value="2"/>
</dbReference>
<accession>A0A158QZ87</accession>
<dbReference type="PANTHER" id="PTHR10283">
    <property type="entry name" value="SOLUTE CARRIER FAMILY 13 MEMBER"/>
    <property type="match status" value="1"/>
</dbReference>
<keyword evidence="4 8" id="KW-0812">Transmembrane</keyword>
<dbReference type="InterPro" id="IPR001898">
    <property type="entry name" value="SLC13A/DASS"/>
</dbReference>
<reference evidence="9 10" key="2">
    <citation type="submission" date="2018-11" db="EMBL/GenBank/DDBJ databases">
        <authorList>
            <consortium name="Pathogen Informatics"/>
        </authorList>
    </citation>
    <scope>NUCLEOTIDE SEQUENCE [LARGE SCALE GENOMIC DNA]</scope>
</reference>
<feature type="compositionally biased region" description="Low complexity" evidence="7">
    <location>
        <begin position="656"/>
        <end position="667"/>
    </location>
</feature>
<feature type="transmembrane region" description="Helical" evidence="8">
    <location>
        <begin position="441"/>
        <end position="460"/>
    </location>
</feature>
<evidence type="ECO:0000313" key="11">
    <source>
        <dbReference type="WBParaSite" id="NBR_0000974001-mRNA-1"/>
    </source>
</evidence>
<evidence type="ECO:0000256" key="3">
    <source>
        <dbReference type="ARBA" id="ARBA00022448"/>
    </source>
</evidence>
<sequence length="1102" mass="123313">MQHALLLWREFKTYFKSIWVFVAPVLLIPLVFFGQEGKCAYCILLMSCYWVGEVVPLAVTSFLPLVILPFLGVLSVKRIAEAYLADTNMMFVTSLMLSLAVEECQLHKRIALKMLTFVGAKPQWYGFASFDRLKKVLYRSLWISDTACAALMAPIAYALLEAIMVHKMGPPKSSTSDIVLEEYKELDKSPSTKLDVSRLSQRDQGICKCLMLIVAHASLIGGTGTINSTGPNLIFRDTLEKFYPGEDTGISYLSWMAFAIPPMVGYMISSWLIVQIQFLGFRYIFGILKQPTEEEKADERNIRKAVKNAYDELGPITFAEKSTFVIFVLTVASWITSDPKVINGWATFFKKGYVTDTCSGMLAVFILFVWPREMPDFVCLRPESDRSRPSEKREALLTWDAVKRRFPWSVILLLGAGFAISKSVKESGLSSLIACNLDRVLAGYPFVVMQMIISVITVTLTEFSTNSATASIMIPIAFNIAESVRAHPLYFSIPAAIGPSFSFMLPMATPPNAIVYESGTMRMIDMEGRCAYCILLMASYWIAEVVPLAVTSFLPMETNAMFMANLMLSLAVEECNLHRRIALKMLTFVGSKPPWILAGFMGITCFISLWISDTACAAMMAPIAMAVAQLTTVNETETVQNGSKVAPRENNNPRNSIAASKSGISSSSDCDRGFCKCLMLATAHASLIGGTGTLNGSTPNLVLVSALERSYGYQDTRINYLSWMTFSIPPMLFYLLSTWLVVQIRFRGLHSLTEMFDGVRAQKHFDDNGVQQAIQSEYRSLGPMTFAEKSTLIIFVLTIVSWLTRDPTIFSGWSTFYESHYVNDACSGMLAVFVLFVWPKQMPDFAFLRSRADHLRPSERRESLLNWEIVRRRYPWSIILVLGAGFTISESVQESGLSSLIACNIRRLVEPFPLLIMQAIISLITVVLTEFMSNTATASIIIPIAITIADSIRVHPLYFALPVAVSSSFSFMLPMASPPNTIVYETGTIRMIDMALVGVNITLDFNIILVKIDLDKAIVVANVQEILQSWSSQHQQVVLSKHISYTDKTMTDTVTWESEQESAKKARNNVYKKIQYNIQYVVDHTLEYLPRKETSIVEFLLD</sequence>
<feature type="transmembrane region" description="Helical" evidence="8">
    <location>
        <begin position="912"/>
        <end position="945"/>
    </location>
</feature>
<dbReference type="GO" id="GO:0005886">
    <property type="term" value="C:plasma membrane"/>
    <property type="evidence" value="ECO:0007669"/>
    <property type="project" value="TreeGrafter"/>
</dbReference>
<evidence type="ECO:0000256" key="1">
    <source>
        <dbReference type="ARBA" id="ARBA00004141"/>
    </source>
</evidence>
<keyword evidence="5 8" id="KW-1133">Transmembrane helix</keyword>
<organism evidence="11">
    <name type="scientific">Nippostrongylus brasiliensis</name>
    <name type="common">Rat hookworm</name>
    <dbReference type="NCBI Taxonomy" id="27835"/>
    <lineage>
        <taxon>Eukaryota</taxon>
        <taxon>Metazoa</taxon>
        <taxon>Ecdysozoa</taxon>
        <taxon>Nematoda</taxon>
        <taxon>Chromadorea</taxon>
        <taxon>Rhabditida</taxon>
        <taxon>Rhabditina</taxon>
        <taxon>Rhabditomorpha</taxon>
        <taxon>Strongyloidea</taxon>
        <taxon>Heligmosomidae</taxon>
        <taxon>Nippostrongylus</taxon>
    </lineage>
</organism>
<evidence type="ECO:0000256" key="7">
    <source>
        <dbReference type="SAM" id="MobiDB-lite"/>
    </source>
</evidence>
<protein>
    <submittedName>
        <fullName evidence="11">Uncharacterized transporter (inferred by orthology to a C. elegans protein)</fullName>
    </submittedName>
</protein>
<dbReference type="WBParaSite" id="NBR_0000974001-mRNA-1">
    <property type="protein sequence ID" value="NBR_0000974001-mRNA-1"/>
    <property type="gene ID" value="NBR_0000974001"/>
</dbReference>
<gene>
    <name evidence="9" type="ORF">NBR_LOCUS9741</name>
</gene>
<feature type="transmembrane region" description="Helical" evidence="8">
    <location>
        <begin position="594"/>
        <end position="612"/>
    </location>
</feature>
<feature type="transmembrane region" description="Helical" evidence="8">
    <location>
        <begin position="252"/>
        <end position="274"/>
    </location>
</feature>
<evidence type="ECO:0000313" key="9">
    <source>
        <dbReference type="EMBL" id="VDL73330.1"/>
    </source>
</evidence>
<comment type="subcellular location">
    <subcellularLocation>
        <location evidence="1">Membrane</location>
        <topology evidence="1">Multi-pass membrane protein</topology>
    </subcellularLocation>
</comment>
<feature type="transmembrane region" description="Helical" evidence="8">
    <location>
        <begin position="957"/>
        <end position="976"/>
    </location>
</feature>